<dbReference type="GO" id="GO:0046872">
    <property type="term" value="F:metal ion binding"/>
    <property type="evidence" value="ECO:0007669"/>
    <property type="project" value="UniProtKB-KW"/>
</dbReference>
<dbReference type="CDD" id="cd05403">
    <property type="entry name" value="NT_KNTase_like"/>
    <property type="match status" value="1"/>
</dbReference>
<dbReference type="EMBL" id="QXHD01000004">
    <property type="protein sequence ID" value="NEZ57837.1"/>
    <property type="molecule type" value="Genomic_DNA"/>
</dbReference>
<keyword evidence="2" id="KW-1277">Toxin-antitoxin system</keyword>
<comment type="similarity">
    <text evidence="9">Belongs to the MntA antitoxin family.</text>
</comment>
<evidence type="ECO:0000256" key="9">
    <source>
        <dbReference type="ARBA" id="ARBA00038276"/>
    </source>
</evidence>
<evidence type="ECO:0000256" key="6">
    <source>
        <dbReference type="ARBA" id="ARBA00022741"/>
    </source>
</evidence>
<evidence type="ECO:0000256" key="7">
    <source>
        <dbReference type="ARBA" id="ARBA00022840"/>
    </source>
</evidence>
<keyword evidence="6" id="KW-0547">Nucleotide-binding</keyword>
<keyword evidence="8" id="KW-0460">Magnesium</keyword>
<reference evidence="11 12" key="1">
    <citation type="journal article" date="2020" name="Microb. Ecol.">
        <title>Ecogenomics of the Marine Benthic Filamentous Cyanobacterium Adonisia.</title>
        <authorList>
            <person name="Walter J.M."/>
            <person name="Coutinho F.H."/>
            <person name="Leomil L."/>
            <person name="Hargreaves P.I."/>
            <person name="Campeao M.E."/>
            <person name="Vieira V.V."/>
            <person name="Silva B.S."/>
            <person name="Fistarol G.O."/>
            <person name="Salomon P.S."/>
            <person name="Sawabe T."/>
            <person name="Mino S."/>
            <person name="Hosokawa M."/>
            <person name="Miyashita H."/>
            <person name="Maruyama F."/>
            <person name="van Verk M.C."/>
            <person name="Dutilh B.E."/>
            <person name="Thompson C.C."/>
            <person name="Thompson F.L."/>
        </authorList>
    </citation>
    <scope>NUCLEOTIDE SEQUENCE [LARGE SCALE GENOMIC DNA]</scope>
    <source>
        <strain evidence="11 12">CCMR0081</strain>
    </source>
</reference>
<organism evidence="11 12">
    <name type="scientific">Adonisia turfae CCMR0081</name>
    <dbReference type="NCBI Taxonomy" id="2292702"/>
    <lineage>
        <taxon>Bacteria</taxon>
        <taxon>Bacillati</taxon>
        <taxon>Cyanobacteriota</taxon>
        <taxon>Adonisia</taxon>
        <taxon>Adonisia turfae</taxon>
    </lineage>
</organism>
<protein>
    <submittedName>
        <fullName evidence="11">Nucleotidyltransferase</fullName>
    </submittedName>
</protein>
<comment type="caution">
    <text evidence="11">The sequence shown here is derived from an EMBL/GenBank/DDBJ whole genome shotgun (WGS) entry which is preliminary data.</text>
</comment>
<evidence type="ECO:0000256" key="3">
    <source>
        <dbReference type="ARBA" id="ARBA00022679"/>
    </source>
</evidence>
<keyword evidence="5" id="KW-0479">Metal-binding</keyword>
<dbReference type="InterPro" id="IPR043519">
    <property type="entry name" value="NT_sf"/>
</dbReference>
<evidence type="ECO:0000256" key="4">
    <source>
        <dbReference type="ARBA" id="ARBA00022695"/>
    </source>
</evidence>
<evidence type="ECO:0000256" key="5">
    <source>
        <dbReference type="ARBA" id="ARBA00022723"/>
    </source>
</evidence>
<dbReference type="AlphaFoldDB" id="A0A6M0RNJ1"/>
<keyword evidence="12" id="KW-1185">Reference proteome</keyword>
<dbReference type="GO" id="GO:0005524">
    <property type="term" value="F:ATP binding"/>
    <property type="evidence" value="ECO:0007669"/>
    <property type="project" value="UniProtKB-KW"/>
</dbReference>
<gene>
    <name evidence="11" type="ORF">DXZ20_19745</name>
</gene>
<dbReference type="InterPro" id="IPR002934">
    <property type="entry name" value="Polymerase_NTP_transf_dom"/>
</dbReference>
<evidence type="ECO:0000256" key="2">
    <source>
        <dbReference type="ARBA" id="ARBA00022649"/>
    </source>
</evidence>
<sequence>MGTAQSLSNTSEKKILTHKAVAASIQENLQSIQSFDVKSLELFGSVARNEATESSDLDFLVDFNSPATFDRYMDLKFFLENLFKCPIDLVTKRSLKPALQATVLKEAIRVA</sequence>
<comment type="cofactor">
    <cofactor evidence="1">
        <name>Mg(2+)</name>
        <dbReference type="ChEBI" id="CHEBI:18420"/>
    </cofactor>
</comment>
<dbReference type="RefSeq" id="WP_163671027.1">
    <property type="nucleotide sequence ID" value="NZ_QXHD01000004.1"/>
</dbReference>
<dbReference type="Pfam" id="PF01909">
    <property type="entry name" value="NTP_transf_2"/>
    <property type="match status" value="1"/>
</dbReference>
<evidence type="ECO:0000313" key="12">
    <source>
        <dbReference type="Proteomes" id="UP000481033"/>
    </source>
</evidence>
<dbReference type="SUPFAM" id="SSF81301">
    <property type="entry name" value="Nucleotidyltransferase"/>
    <property type="match status" value="1"/>
</dbReference>
<keyword evidence="7" id="KW-0067">ATP-binding</keyword>
<dbReference type="PANTHER" id="PTHR33571">
    <property type="entry name" value="SSL8005 PROTEIN"/>
    <property type="match status" value="1"/>
</dbReference>
<dbReference type="PANTHER" id="PTHR33571:SF12">
    <property type="entry name" value="BSL3053 PROTEIN"/>
    <property type="match status" value="1"/>
</dbReference>
<keyword evidence="4" id="KW-0548">Nucleotidyltransferase</keyword>
<accession>A0A6M0RNJ1</accession>
<keyword evidence="3 11" id="KW-0808">Transferase</keyword>
<dbReference type="GO" id="GO:0016779">
    <property type="term" value="F:nucleotidyltransferase activity"/>
    <property type="evidence" value="ECO:0007669"/>
    <property type="project" value="UniProtKB-KW"/>
</dbReference>
<proteinExistence type="inferred from homology"/>
<dbReference type="Gene3D" id="3.30.460.10">
    <property type="entry name" value="Beta Polymerase, domain 2"/>
    <property type="match status" value="1"/>
</dbReference>
<name>A0A6M0RNJ1_9CYAN</name>
<dbReference type="Proteomes" id="UP000481033">
    <property type="component" value="Unassembled WGS sequence"/>
</dbReference>
<feature type="domain" description="Polymerase nucleotidyl transferase" evidence="10">
    <location>
        <begin position="28"/>
        <end position="109"/>
    </location>
</feature>
<evidence type="ECO:0000313" key="11">
    <source>
        <dbReference type="EMBL" id="NEZ57837.1"/>
    </source>
</evidence>
<evidence type="ECO:0000259" key="10">
    <source>
        <dbReference type="Pfam" id="PF01909"/>
    </source>
</evidence>
<evidence type="ECO:0000256" key="8">
    <source>
        <dbReference type="ARBA" id="ARBA00022842"/>
    </source>
</evidence>
<evidence type="ECO:0000256" key="1">
    <source>
        <dbReference type="ARBA" id="ARBA00001946"/>
    </source>
</evidence>
<dbReference type="InterPro" id="IPR052038">
    <property type="entry name" value="Type-VII_TA_antitoxin"/>
</dbReference>